<dbReference type="PRINTS" id="PR01868">
    <property type="entry name" value="ABCEFAMILY"/>
</dbReference>
<evidence type="ECO:0000256" key="2">
    <source>
        <dbReference type="ARBA" id="ARBA00022723"/>
    </source>
</evidence>
<keyword evidence="4" id="KW-0411">Iron-sulfur</keyword>
<dbReference type="PANTHER" id="PTHR43687">
    <property type="entry name" value="ADENYLYLSULFATE REDUCTASE, BETA SUBUNIT"/>
    <property type="match status" value="1"/>
</dbReference>
<dbReference type="HOGENOM" id="CLU_139698_5_5_9"/>
<reference evidence="6 7" key="1">
    <citation type="journal article" date="2009" name="Stand. Genomic Sci.">
        <title>Complete genome sequence of Desulfotomaculum acetoxidans type strain (5575).</title>
        <authorList>
            <person name="Spring S."/>
            <person name="Lapidus A."/>
            <person name="Schroder M."/>
            <person name="Gleim D."/>
            <person name="Sims D."/>
            <person name="Meincke L."/>
            <person name="Glavina Del Rio T."/>
            <person name="Tice H."/>
            <person name="Copeland A."/>
            <person name="Cheng J.F."/>
            <person name="Lucas S."/>
            <person name="Chen F."/>
            <person name="Nolan M."/>
            <person name="Bruce D."/>
            <person name="Goodwin L."/>
            <person name="Pitluck S."/>
            <person name="Ivanova N."/>
            <person name="Mavromatis K."/>
            <person name="Mikhailova N."/>
            <person name="Pati A."/>
            <person name="Chen A."/>
            <person name="Palaniappan K."/>
            <person name="Land M."/>
            <person name="Hauser L."/>
            <person name="Chang Y.J."/>
            <person name="Jeffries C.D."/>
            <person name="Chain P."/>
            <person name="Saunders E."/>
            <person name="Brettin T."/>
            <person name="Detter J.C."/>
            <person name="Goker M."/>
            <person name="Bristow J."/>
            <person name="Eisen J.A."/>
            <person name="Markowitz V."/>
            <person name="Hugenholtz P."/>
            <person name="Kyrpides N.C."/>
            <person name="Klenk H.P."/>
            <person name="Han C."/>
        </authorList>
    </citation>
    <scope>NUCLEOTIDE SEQUENCE [LARGE SCALE GENOMIC DNA]</scope>
    <source>
        <strain evidence="7">ATCC 49208 / DSM 771 / VKM B-1644</strain>
    </source>
</reference>
<dbReference type="InterPro" id="IPR050572">
    <property type="entry name" value="Fe-S_Ferredoxin"/>
</dbReference>
<dbReference type="eggNOG" id="COG1146">
    <property type="taxonomic scope" value="Bacteria"/>
</dbReference>
<dbReference type="KEGG" id="dae:Dtox_2731"/>
<feature type="domain" description="4Fe-4S ferredoxin-type" evidence="5">
    <location>
        <begin position="56"/>
        <end position="85"/>
    </location>
</feature>
<name>C8W1N8_DESAS</name>
<evidence type="ECO:0000259" key="5">
    <source>
        <dbReference type="PROSITE" id="PS51379"/>
    </source>
</evidence>
<evidence type="ECO:0000256" key="1">
    <source>
        <dbReference type="ARBA" id="ARBA00022485"/>
    </source>
</evidence>
<sequence length="95" mass="10672">MRRHFYYRFPGCLNGFRHNATDYMAVNTRLCKACWKCVSICPRGVIGKIRFLFHRHIYILNPGNCIGCGACAKACPEGAIIVLKRPGGSAKERPV</sequence>
<dbReference type="InterPro" id="IPR013283">
    <property type="entry name" value="RLI1"/>
</dbReference>
<dbReference type="PANTHER" id="PTHR43687:SF1">
    <property type="entry name" value="FERREDOXIN III"/>
    <property type="match status" value="1"/>
</dbReference>
<keyword evidence="3" id="KW-0408">Iron</keyword>
<keyword evidence="2" id="KW-0479">Metal-binding</keyword>
<proteinExistence type="predicted"/>
<dbReference type="Proteomes" id="UP000002217">
    <property type="component" value="Chromosome"/>
</dbReference>
<dbReference type="PROSITE" id="PS51379">
    <property type="entry name" value="4FE4S_FER_2"/>
    <property type="match status" value="2"/>
</dbReference>
<feature type="domain" description="4Fe-4S ferredoxin-type" evidence="5">
    <location>
        <begin position="22"/>
        <end position="51"/>
    </location>
</feature>
<dbReference type="SUPFAM" id="SSF54862">
    <property type="entry name" value="4Fe-4S ferredoxins"/>
    <property type="match status" value="1"/>
</dbReference>
<dbReference type="EMBL" id="CP001720">
    <property type="protein sequence ID" value="ACV63509.1"/>
    <property type="molecule type" value="Genomic_DNA"/>
</dbReference>
<keyword evidence="7" id="KW-1185">Reference proteome</keyword>
<dbReference type="Pfam" id="PF12838">
    <property type="entry name" value="Fer4_7"/>
    <property type="match status" value="1"/>
</dbReference>
<organism evidence="6 7">
    <name type="scientific">Desulfofarcimen acetoxidans (strain ATCC 49208 / DSM 771 / KCTC 5769 / VKM B-1644 / 5575)</name>
    <name type="common">Desulfotomaculum acetoxidans</name>
    <dbReference type="NCBI Taxonomy" id="485916"/>
    <lineage>
        <taxon>Bacteria</taxon>
        <taxon>Bacillati</taxon>
        <taxon>Bacillota</taxon>
        <taxon>Clostridia</taxon>
        <taxon>Eubacteriales</taxon>
        <taxon>Peptococcaceae</taxon>
        <taxon>Desulfofarcimen</taxon>
    </lineage>
</organism>
<evidence type="ECO:0000313" key="6">
    <source>
        <dbReference type="EMBL" id="ACV63509.1"/>
    </source>
</evidence>
<gene>
    <name evidence="6" type="ordered locus">Dtox_2731</name>
</gene>
<evidence type="ECO:0000256" key="3">
    <source>
        <dbReference type="ARBA" id="ARBA00023004"/>
    </source>
</evidence>
<dbReference type="RefSeq" id="WP_015758203.1">
    <property type="nucleotide sequence ID" value="NC_013216.1"/>
</dbReference>
<dbReference type="GO" id="GO:0046872">
    <property type="term" value="F:metal ion binding"/>
    <property type="evidence" value="ECO:0007669"/>
    <property type="project" value="UniProtKB-KW"/>
</dbReference>
<dbReference type="GO" id="GO:0051539">
    <property type="term" value="F:4 iron, 4 sulfur cluster binding"/>
    <property type="evidence" value="ECO:0007669"/>
    <property type="project" value="UniProtKB-KW"/>
</dbReference>
<evidence type="ECO:0000256" key="4">
    <source>
        <dbReference type="ARBA" id="ARBA00023014"/>
    </source>
</evidence>
<dbReference type="Gene3D" id="3.30.70.20">
    <property type="match status" value="1"/>
</dbReference>
<protein>
    <submittedName>
        <fullName evidence="6">4Fe-4S ferredoxin iron-sulfur binding domain protein</fullName>
    </submittedName>
</protein>
<accession>C8W1N8</accession>
<dbReference type="AlphaFoldDB" id="C8W1N8"/>
<dbReference type="PROSITE" id="PS00198">
    <property type="entry name" value="4FE4S_FER_1"/>
    <property type="match status" value="1"/>
</dbReference>
<dbReference type="InterPro" id="IPR017900">
    <property type="entry name" value="4Fe4S_Fe_S_CS"/>
</dbReference>
<keyword evidence="1" id="KW-0004">4Fe-4S</keyword>
<evidence type="ECO:0000313" key="7">
    <source>
        <dbReference type="Proteomes" id="UP000002217"/>
    </source>
</evidence>
<dbReference type="InterPro" id="IPR017896">
    <property type="entry name" value="4Fe4S_Fe-S-bd"/>
</dbReference>
<dbReference type="STRING" id="485916.Dtox_2731"/>
<dbReference type="OrthoDB" id="9803192at2"/>